<dbReference type="CDD" id="cd02518">
    <property type="entry name" value="GT2_SpsF"/>
    <property type="match status" value="1"/>
</dbReference>
<dbReference type="InterPro" id="IPR003329">
    <property type="entry name" value="Cytidylyl_trans"/>
</dbReference>
<proteinExistence type="predicted"/>
<dbReference type="AlphaFoldDB" id="A0A1G2R6R3"/>
<dbReference type="Proteomes" id="UP000178529">
    <property type="component" value="Unassembled WGS sequence"/>
</dbReference>
<dbReference type="EMBL" id="MHTY01000024">
    <property type="protein sequence ID" value="OHA68534.1"/>
    <property type="molecule type" value="Genomic_DNA"/>
</dbReference>
<dbReference type="Pfam" id="PF02348">
    <property type="entry name" value="CTP_transf_3"/>
    <property type="match status" value="1"/>
</dbReference>
<comment type="caution">
    <text evidence="1">The sequence shown here is derived from an EMBL/GenBank/DDBJ whole genome shotgun (WGS) entry which is preliminary data.</text>
</comment>
<evidence type="ECO:0008006" key="3">
    <source>
        <dbReference type="Google" id="ProtNLM"/>
    </source>
</evidence>
<dbReference type="PANTHER" id="PTHR42866:SF1">
    <property type="entry name" value="SPORE COAT POLYSACCHARIDE BIOSYNTHESIS PROTEIN SPSF"/>
    <property type="match status" value="1"/>
</dbReference>
<evidence type="ECO:0000313" key="2">
    <source>
        <dbReference type="Proteomes" id="UP000178529"/>
    </source>
</evidence>
<dbReference type="GO" id="GO:0005829">
    <property type="term" value="C:cytosol"/>
    <property type="evidence" value="ECO:0007669"/>
    <property type="project" value="TreeGrafter"/>
</dbReference>
<name>A0A1G2R6R3_9BACT</name>
<accession>A0A1G2R6R3</accession>
<sequence length="239" mass="27471">MKTQIFLQARVRSARLQGKVLFKILGKSVVALTVERLQRVGGIDKIVLVTGPRKKNEKLVQEAERVGIPYFCGSEDEVLDRFYQAAKVFQPQAIIRVTADCPLIDPAIIEKGLKEFAEGAYDIAGNTRLRTYPDGMDFEVFLATALETAWQKDPARLHPTQYMWREKAFKAKDIQTIPDLSRIRLTLDYPEDFTLIKNVYEHLYPKNPDFSLQDILRFLEANPLFLEGNQKYIKLDYGL</sequence>
<protein>
    <recommendedName>
        <fullName evidence="3">Acylneuraminate cytidylyltransferase</fullName>
    </recommendedName>
</protein>
<dbReference type="InterPro" id="IPR029044">
    <property type="entry name" value="Nucleotide-diphossugar_trans"/>
</dbReference>
<organism evidence="1 2">
    <name type="scientific">Candidatus Wildermuthbacteria bacterium RIFCSPHIGHO2_02_FULL_48_16</name>
    <dbReference type="NCBI Taxonomy" id="1802453"/>
    <lineage>
        <taxon>Bacteria</taxon>
        <taxon>Candidatus Wildermuthiibacteriota</taxon>
    </lineage>
</organism>
<reference evidence="1 2" key="1">
    <citation type="journal article" date="2016" name="Nat. Commun.">
        <title>Thousands of microbial genomes shed light on interconnected biogeochemical processes in an aquifer system.</title>
        <authorList>
            <person name="Anantharaman K."/>
            <person name="Brown C.T."/>
            <person name="Hug L.A."/>
            <person name="Sharon I."/>
            <person name="Castelle C.J."/>
            <person name="Probst A.J."/>
            <person name="Thomas B.C."/>
            <person name="Singh A."/>
            <person name="Wilkins M.J."/>
            <person name="Karaoz U."/>
            <person name="Brodie E.L."/>
            <person name="Williams K.H."/>
            <person name="Hubbard S.S."/>
            <person name="Banfield J.F."/>
        </authorList>
    </citation>
    <scope>NUCLEOTIDE SEQUENCE [LARGE SCALE GENOMIC DNA]</scope>
</reference>
<evidence type="ECO:0000313" key="1">
    <source>
        <dbReference type="EMBL" id="OHA68534.1"/>
    </source>
</evidence>
<dbReference type="SUPFAM" id="SSF53448">
    <property type="entry name" value="Nucleotide-diphospho-sugar transferases"/>
    <property type="match status" value="1"/>
</dbReference>
<gene>
    <name evidence="1" type="ORF">A3J68_00430</name>
</gene>
<dbReference type="PANTHER" id="PTHR42866">
    <property type="entry name" value="3-DEOXY-MANNO-OCTULOSONATE CYTIDYLYLTRANSFERASE"/>
    <property type="match status" value="1"/>
</dbReference>
<dbReference type="Gene3D" id="3.90.550.10">
    <property type="entry name" value="Spore Coat Polysaccharide Biosynthesis Protein SpsA, Chain A"/>
    <property type="match status" value="1"/>
</dbReference>